<evidence type="ECO:0000259" key="2">
    <source>
        <dbReference type="PROSITE" id="PS50937"/>
    </source>
</evidence>
<dbReference type="RefSeq" id="WP_113980456.1">
    <property type="nucleotide sequence ID" value="NZ_QMEY01000003.1"/>
</dbReference>
<reference evidence="3 4" key="1">
    <citation type="submission" date="2018-06" db="EMBL/GenBank/DDBJ databases">
        <title>Sphaerisporangium craniellae sp. nov., isolated from a marine sponge in the South China Sea.</title>
        <authorList>
            <person name="Li L."/>
        </authorList>
    </citation>
    <scope>NUCLEOTIDE SEQUENCE [LARGE SCALE GENOMIC DNA]</scope>
    <source>
        <strain evidence="3 4">LHW63015</strain>
    </source>
</reference>
<dbReference type="CDD" id="cd00592">
    <property type="entry name" value="HTH_MerR-like"/>
    <property type="match status" value="1"/>
</dbReference>
<dbReference type="GO" id="GO:0006355">
    <property type="term" value="P:regulation of DNA-templated transcription"/>
    <property type="evidence" value="ECO:0007669"/>
    <property type="project" value="InterPro"/>
</dbReference>
<dbReference type="AlphaFoldDB" id="A0A366M2J7"/>
<keyword evidence="4" id="KW-1185">Reference proteome</keyword>
<dbReference type="InterPro" id="IPR009061">
    <property type="entry name" value="DNA-bd_dom_put_sf"/>
</dbReference>
<accession>A0A366M2J7</accession>
<dbReference type="SMART" id="SM00422">
    <property type="entry name" value="HTH_MERR"/>
    <property type="match status" value="1"/>
</dbReference>
<gene>
    <name evidence="3" type="ORF">DP939_10635</name>
</gene>
<name>A0A366M2J7_9ACTN</name>
<dbReference type="InterPro" id="IPR000551">
    <property type="entry name" value="MerR-type_HTH_dom"/>
</dbReference>
<dbReference type="PROSITE" id="PS50937">
    <property type="entry name" value="HTH_MERR_2"/>
    <property type="match status" value="1"/>
</dbReference>
<feature type="compositionally biased region" description="Basic and acidic residues" evidence="1">
    <location>
        <begin position="254"/>
        <end position="272"/>
    </location>
</feature>
<feature type="compositionally biased region" description="Low complexity" evidence="1">
    <location>
        <begin position="295"/>
        <end position="308"/>
    </location>
</feature>
<proteinExistence type="predicted"/>
<feature type="region of interest" description="Disordered" evidence="1">
    <location>
        <begin position="222"/>
        <end position="353"/>
    </location>
</feature>
<dbReference type="EMBL" id="QMEY01000003">
    <property type="protein sequence ID" value="RBQ20257.1"/>
    <property type="molecule type" value="Genomic_DNA"/>
</dbReference>
<feature type="region of interest" description="Disordered" evidence="1">
    <location>
        <begin position="120"/>
        <end position="166"/>
    </location>
</feature>
<dbReference type="SUPFAM" id="SSF46955">
    <property type="entry name" value="Putative DNA-binding domain"/>
    <property type="match status" value="1"/>
</dbReference>
<dbReference type="GO" id="GO:0003677">
    <property type="term" value="F:DNA binding"/>
    <property type="evidence" value="ECO:0007669"/>
    <property type="project" value="InterPro"/>
</dbReference>
<feature type="domain" description="HTH merR-type" evidence="2">
    <location>
        <begin position="52"/>
        <end position="107"/>
    </location>
</feature>
<feature type="compositionally biased region" description="Pro residues" evidence="1">
    <location>
        <begin position="154"/>
        <end position="165"/>
    </location>
</feature>
<evidence type="ECO:0000313" key="3">
    <source>
        <dbReference type="EMBL" id="RBQ20257.1"/>
    </source>
</evidence>
<sequence length="353" mass="36034">MSETWTIGELAERAADTLRARSGDASAAQAASREAGGAAQTVNGRVREVPGARLIRWYTTIGLVDPPLTRRGRIALYGRRHLLQLVAIKRLQADGLSIAEIQTRLAGATDAHLATVAQVPRPQEQEPEGLPGPSLLSASPEPARARPRFWASPPSAPPTSAPIPPELDGQAAGMVYGVRLAHGVTVLLDGAGRAPAPGDFPAIATAAAPLLAVLAERGLIPPGPSYAQPSTTGNGSPEDQRDPIHTGPSSARDSATDTNRDGGPGERADLIDRGPPAAQDNATNSKSDDGPKGLADPVDAQPPAAQDGARPDGGAKEPAGPMGAGPYTAPSSTEDAKDLAGPTHVSHPEGSTA</sequence>
<evidence type="ECO:0000313" key="4">
    <source>
        <dbReference type="Proteomes" id="UP000253303"/>
    </source>
</evidence>
<dbReference type="Proteomes" id="UP000253303">
    <property type="component" value="Unassembled WGS sequence"/>
</dbReference>
<evidence type="ECO:0000256" key="1">
    <source>
        <dbReference type="SAM" id="MobiDB-lite"/>
    </source>
</evidence>
<organism evidence="3 4">
    <name type="scientific">Spongiactinospora rosea</name>
    <dbReference type="NCBI Taxonomy" id="2248750"/>
    <lineage>
        <taxon>Bacteria</taxon>
        <taxon>Bacillati</taxon>
        <taxon>Actinomycetota</taxon>
        <taxon>Actinomycetes</taxon>
        <taxon>Streptosporangiales</taxon>
        <taxon>Streptosporangiaceae</taxon>
        <taxon>Spongiactinospora</taxon>
    </lineage>
</organism>
<feature type="compositionally biased region" description="Low complexity" evidence="1">
    <location>
        <begin position="128"/>
        <end position="142"/>
    </location>
</feature>
<protein>
    <recommendedName>
        <fullName evidence="2">HTH merR-type domain-containing protein</fullName>
    </recommendedName>
</protein>
<comment type="caution">
    <text evidence="3">The sequence shown here is derived from an EMBL/GenBank/DDBJ whole genome shotgun (WGS) entry which is preliminary data.</text>
</comment>
<dbReference type="Pfam" id="PF13411">
    <property type="entry name" value="MerR_1"/>
    <property type="match status" value="1"/>
</dbReference>
<dbReference type="OrthoDB" id="3830374at2"/>
<dbReference type="Gene3D" id="1.10.1660.10">
    <property type="match status" value="1"/>
</dbReference>
<feature type="compositionally biased region" description="Polar residues" evidence="1">
    <location>
        <begin position="227"/>
        <end position="237"/>
    </location>
</feature>